<accession>A0A8D8J4E6</accession>
<evidence type="ECO:0000313" key="1">
    <source>
        <dbReference type="EMBL" id="CAG6562606.1"/>
    </source>
</evidence>
<dbReference type="EMBL" id="HBUE01268071">
    <property type="protein sequence ID" value="CAG6562606.1"/>
    <property type="molecule type" value="Transcribed_RNA"/>
</dbReference>
<dbReference type="EMBL" id="HBUE01268072">
    <property type="protein sequence ID" value="CAG6562607.1"/>
    <property type="molecule type" value="Transcribed_RNA"/>
</dbReference>
<reference evidence="1" key="1">
    <citation type="submission" date="2021-05" db="EMBL/GenBank/DDBJ databases">
        <authorList>
            <person name="Alioto T."/>
            <person name="Alioto T."/>
            <person name="Gomez Garrido J."/>
        </authorList>
    </citation>
    <scope>NUCLEOTIDE SEQUENCE</scope>
</reference>
<organism evidence="1">
    <name type="scientific">Culex pipiens</name>
    <name type="common">House mosquito</name>
    <dbReference type="NCBI Taxonomy" id="7175"/>
    <lineage>
        <taxon>Eukaryota</taxon>
        <taxon>Metazoa</taxon>
        <taxon>Ecdysozoa</taxon>
        <taxon>Arthropoda</taxon>
        <taxon>Hexapoda</taxon>
        <taxon>Insecta</taxon>
        <taxon>Pterygota</taxon>
        <taxon>Neoptera</taxon>
        <taxon>Endopterygota</taxon>
        <taxon>Diptera</taxon>
        <taxon>Nematocera</taxon>
        <taxon>Culicoidea</taxon>
        <taxon>Culicidae</taxon>
        <taxon>Culicinae</taxon>
        <taxon>Culicini</taxon>
        <taxon>Culex</taxon>
        <taxon>Culex</taxon>
    </lineage>
</organism>
<name>A0A8D8J4E6_CULPI</name>
<proteinExistence type="predicted"/>
<sequence>MCTFFICSMNCARLLTMTKLLNNNSLSNSPVSRCSTHFSAACLFALLVLSIKNISNTRTQMRHVVYLKHRFYLQKLSSKLELQNSLNFQFHAPQTARIVDQQSLPAFSPIKAAR</sequence>
<dbReference type="AlphaFoldDB" id="A0A8D8J4E6"/>
<protein>
    <submittedName>
        <fullName evidence="1">(northern house mosquito) hypothetical protein</fullName>
    </submittedName>
</protein>
<dbReference type="EMBL" id="HBUE01162874">
    <property type="protein sequence ID" value="CAG6511201.1"/>
    <property type="molecule type" value="Transcribed_RNA"/>
</dbReference>
<dbReference type="EMBL" id="HBUE01162873">
    <property type="protein sequence ID" value="CAG6511200.1"/>
    <property type="molecule type" value="Transcribed_RNA"/>
</dbReference>